<dbReference type="EMBL" id="LR909580">
    <property type="protein sequence ID" value="CAD7254503.1"/>
    <property type="molecule type" value="Genomic_DNA"/>
</dbReference>
<reference evidence="4" key="1">
    <citation type="submission" date="2020-11" db="EMBL/GenBank/DDBJ databases">
        <authorList>
            <person name="Tran Van P."/>
        </authorList>
    </citation>
    <scope>NUCLEOTIDE SEQUENCE</scope>
</reference>
<accession>A0A7R9FTQ9</accession>
<organism evidence="4">
    <name type="scientific">Darwinula stevensoni</name>
    <dbReference type="NCBI Taxonomy" id="69355"/>
    <lineage>
        <taxon>Eukaryota</taxon>
        <taxon>Metazoa</taxon>
        <taxon>Ecdysozoa</taxon>
        <taxon>Arthropoda</taxon>
        <taxon>Crustacea</taxon>
        <taxon>Oligostraca</taxon>
        <taxon>Ostracoda</taxon>
        <taxon>Podocopa</taxon>
        <taxon>Podocopida</taxon>
        <taxon>Darwinulocopina</taxon>
        <taxon>Darwinuloidea</taxon>
        <taxon>Darwinulidae</taxon>
        <taxon>Darwinula</taxon>
    </lineage>
</organism>
<dbReference type="PANTHER" id="PTHR43556">
    <property type="entry name" value="PEPTIDE CHAIN RELEASE FACTOR RF3"/>
    <property type="match status" value="1"/>
</dbReference>
<dbReference type="GO" id="GO:0005829">
    <property type="term" value="C:cytosol"/>
    <property type="evidence" value="ECO:0007669"/>
    <property type="project" value="TreeGrafter"/>
</dbReference>
<dbReference type="EMBL" id="CAJPEV010010062">
    <property type="protein sequence ID" value="CAG0905886.1"/>
    <property type="molecule type" value="Genomic_DNA"/>
</dbReference>
<feature type="domain" description="Peptide chain release factor 3 C-terminal" evidence="3">
    <location>
        <begin position="3"/>
        <end position="80"/>
    </location>
</feature>
<protein>
    <recommendedName>
        <fullName evidence="3">Peptide chain release factor 3 C-terminal domain-containing protein</fullName>
    </recommendedName>
</protein>
<gene>
    <name evidence="4" type="ORF">DSTB1V02_LOCUS14249</name>
</gene>
<evidence type="ECO:0000313" key="5">
    <source>
        <dbReference type="Proteomes" id="UP000677054"/>
    </source>
</evidence>
<dbReference type="Proteomes" id="UP000677054">
    <property type="component" value="Unassembled WGS sequence"/>
</dbReference>
<evidence type="ECO:0000256" key="1">
    <source>
        <dbReference type="ARBA" id="ARBA00004496"/>
    </source>
</evidence>
<feature type="non-terminal residue" evidence="4">
    <location>
        <position position="1"/>
    </location>
</feature>
<proteinExistence type="predicted"/>
<sequence length="80" mass="9252">MNEQFRFVNNTDPMKTKQLNKGLDQLMDEGVAQLFTKEDNGRKIIGTVGALQFDVIQYRLKHEYGASCDYEPVNLHKACW</sequence>
<dbReference type="GO" id="GO:0003924">
    <property type="term" value="F:GTPase activity"/>
    <property type="evidence" value="ECO:0007669"/>
    <property type="project" value="InterPro"/>
</dbReference>
<name>A0A7R9FTQ9_9CRUS</name>
<dbReference type="GO" id="GO:0016150">
    <property type="term" value="F:translation release factor activity, codon nonspecific"/>
    <property type="evidence" value="ECO:0007669"/>
    <property type="project" value="TreeGrafter"/>
</dbReference>
<evidence type="ECO:0000259" key="3">
    <source>
        <dbReference type="Pfam" id="PF16658"/>
    </source>
</evidence>
<comment type="subcellular location">
    <subcellularLocation>
        <location evidence="1">Cytoplasm</location>
    </subcellularLocation>
</comment>
<dbReference type="InterPro" id="IPR032090">
    <property type="entry name" value="RF3_C"/>
</dbReference>
<dbReference type="SUPFAM" id="SSF54980">
    <property type="entry name" value="EF-G C-terminal domain-like"/>
    <property type="match status" value="1"/>
</dbReference>
<dbReference type="Gene3D" id="3.30.70.3280">
    <property type="entry name" value="Peptide chain release factor 3, domain III"/>
    <property type="match status" value="1"/>
</dbReference>
<dbReference type="OrthoDB" id="364892at2759"/>
<dbReference type="InterPro" id="IPR038467">
    <property type="entry name" value="RF3_dom_3_sf"/>
</dbReference>
<dbReference type="PANTHER" id="PTHR43556:SF2">
    <property type="entry name" value="PEPTIDE CHAIN RELEASE FACTOR RF3"/>
    <property type="match status" value="1"/>
</dbReference>
<dbReference type="InterPro" id="IPR035647">
    <property type="entry name" value="EFG_III/V"/>
</dbReference>
<dbReference type="Pfam" id="PF16658">
    <property type="entry name" value="RF3_C"/>
    <property type="match status" value="1"/>
</dbReference>
<dbReference type="AlphaFoldDB" id="A0A7R9FTQ9"/>
<evidence type="ECO:0000256" key="2">
    <source>
        <dbReference type="ARBA" id="ARBA00022917"/>
    </source>
</evidence>
<keyword evidence="5" id="KW-1185">Reference proteome</keyword>
<dbReference type="InterPro" id="IPR004548">
    <property type="entry name" value="PrfC"/>
</dbReference>
<keyword evidence="2" id="KW-0648">Protein biosynthesis</keyword>
<evidence type="ECO:0000313" key="4">
    <source>
        <dbReference type="EMBL" id="CAD7254503.1"/>
    </source>
</evidence>